<name>A0ACD5A5L9_9ACTN</name>
<keyword evidence="2" id="KW-1185">Reference proteome</keyword>
<evidence type="ECO:0000313" key="2">
    <source>
        <dbReference type="Proteomes" id="UP001432251"/>
    </source>
</evidence>
<protein>
    <submittedName>
        <fullName evidence="1">Roadblock/LC7 domain-containing protein</fullName>
    </submittedName>
</protein>
<reference evidence="1" key="1">
    <citation type="journal article" date="2025" name="Int. J. Syst. Evol. Microbiol.">
        <title>Streptomyces citrinus sp. nov., with yellow diffusible pigment.</title>
        <authorList>
            <person name="He Y."/>
            <person name="Yang E."/>
            <person name="Xu J."/>
            <person name="Sun Y."/>
            <person name="Sun L."/>
        </authorList>
    </citation>
    <scope>NUCLEOTIDE SEQUENCE</scope>
    <source>
        <strain evidence="1">Q6</strain>
    </source>
</reference>
<dbReference type="EMBL" id="CP146022">
    <property type="protein sequence ID" value="WWQ62179.1"/>
    <property type="molecule type" value="Genomic_DNA"/>
</dbReference>
<organism evidence="1 2">
    <name type="scientific">Streptomyces citrinus</name>
    <dbReference type="NCBI Taxonomy" id="3118173"/>
    <lineage>
        <taxon>Bacteria</taxon>
        <taxon>Bacillati</taxon>
        <taxon>Actinomycetota</taxon>
        <taxon>Actinomycetes</taxon>
        <taxon>Kitasatosporales</taxon>
        <taxon>Streptomycetaceae</taxon>
        <taxon>Streptomyces</taxon>
    </lineage>
</organism>
<accession>A0ACD5A5L9</accession>
<evidence type="ECO:0000313" key="1">
    <source>
        <dbReference type="EMBL" id="WWQ62179.1"/>
    </source>
</evidence>
<gene>
    <name evidence="1" type="ORF">V2W30_01545</name>
</gene>
<dbReference type="Proteomes" id="UP001432251">
    <property type="component" value="Chromosome"/>
</dbReference>
<proteinExistence type="predicted"/>
<sequence length="137" mass="13795">MSHPAPAQTQDLDWLLADFAARVPGTTGAILATSDGVLRHRHALDGVPAERLSAIVTGLCSMGGGLAASVQAGVGDVEQIVVQCAGGLLFVAKAGENGVLGVLTTKNADPGIIGYEIGLLVRSVHGHLGTPARTPAL</sequence>